<sequence length="327" mass="37231">MVYLFVDSSGFGGIESHIHQLALMLQSQQVDVEVVFLSRYPGHPLYSQLEQASVPFRFLADTSTIRFFRRLSSRDVVHAHGYKASILARGCRVLAAFHLVTTFHAGEAVAGKLACYEWFNRYSACLSRNLAVSRKIQQRQPFHCELQRNFVRCGENALERKRHHRLQVGFVGRLSHEKAIDRFASLCQQLPSMDFHVFGDGEQASLLDNAPLNWHGFVSSMAPYWHQLDVLLITSRAEGMPMAALEAMANGVVVIATDVGEMPSLLDSQWLVEEAQWPKLADKLQHIEKRGEAYWFALSQQQQQMVRANYSDTACWQQLSQIYQLSQ</sequence>
<name>A0ABU3ZPF6_9GAMM</name>
<keyword evidence="3" id="KW-1185">Reference proteome</keyword>
<dbReference type="Gene3D" id="3.40.50.2000">
    <property type="entry name" value="Glycogen Phosphorylase B"/>
    <property type="match status" value="2"/>
</dbReference>
<protein>
    <submittedName>
        <fullName evidence="2">Glycosyltransferase family 4 protein</fullName>
        <ecNumber evidence="2">2.4.-.-</ecNumber>
    </submittedName>
</protein>
<dbReference type="Pfam" id="PF13439">
    <property type="entry name" value="Glyco_transf_4"/>
    <property type="match status" value="1"/>
</dbReference>
<proteinExistence type="predicted"/>
<dbReference type="InterPro" id="IPR028098">
    <property type="entry name" value="Glyco_trans_4-like_N"/>
</dbReference>
<evidence type="ECO:0000313" key="3">
    <source>
        <dbReference type="Proteomes" id="UP001186452"/>
    </source>
</evidence>
<accession>A0ABU3ZPF6</accession>
<comment type="caution">
    <text evidence="2">The sequence shown here is derived from an EMBL/GenBank/DDBJ whole genome shotgun (WGS) entry which is preliminary data.</text>
</comment>
<gene>
    <name evidence="2" type="ORF">R2X38_23340</name>
</gene>
<keyword evidence="2" id="KW-0808">Transferase</keyword>
<dbReference type="Proteomes" id="UP001186452">
    <property type="component" value="Unassembled WGS sequence"/>
</dbReference>
<keyword evidence="2" id="KW-0328">Glycosyltransferase</keyword>
<dbReference type="CDD" id="cd03801">
    <property type="entry name" value="GT4_PimA-like"/>
    <property type="match status" value="1"/>
</dbReference>
<dbReference type="EMBL" id="JAWJZI010000019">
    <property type="protein sequence ID" value="MDV5171942.1"/>
    <property type="molecule type" value="Genomic_DNA"/>
</dbReference>
<reference evidence="2 3" key="1">
    <citation type="submission" date="2023-10" db="EMBL/GenBank/DDBJ databases">
        <title>Marine bacteria isolated from horseshoe crab.</title>
        <authorList>
            <person name="Cheng T.H."/>
        </authorList>
    </citation>
    <scope>NUCLEOTIDE SEQUENCE [LARGE SCALE GENOMIC DNA]</scope>
    <source>
        <strain evidence="2 3">HSC6</strain>
    </source>
</reference>
<dbReference type="PANTHER" id="PTHR12526:SF630">
    <property type="entry name" value="GLYCOSYLTRANSFERASE"/>
    <property type="match status" value="1"/>
</dbReference>
<evidence type="ECO:0000313" key="2">
    <source>
        <dbReference type="EMBL" id="MDV5171942.1"/>
    </source>
</evidence>
<dbReference type="RefSeq" id="WP_317524763.1">
    <property type="nucleotide sequence ID" value="NZ_JAWJZI010000019.1"/>
</dbReference>
<dbReference type="SUPFAM" id="SSF53756">
    <property type="entry name" value="UDP-Glycosyltransferase/glycogen phosphorylase"/>
    <property type="match status" value="1"/>
</dbReference>
<organism evidence="2 3">
    <name type="scientific">Photobacterium rosenbergii</name>
    <dbReference type="NCBI Taxonomy" id="294936"/>
    <lineage>
        <taxon>Bacteria</taxon>
        <taxon>Pseudomonadati</taxon>
        <taxon>Pseudomonadota</taxon>
        <taxon>Gammaproteobacteria</taxon>
        <taxon>Vibrionales</taxon>
        <taxon>Vibrionaceae</taxon>
        <taxon>Photobacterium</taxon>
    </lineage>
</organism>
<dbReference type="PANTHER" id="PTHR12526">
    <property type="entry name" value="GLYCOSYLTRANSFERASE"/>
    <property type="match status" value="1"/>
</dbReference>
<dbReference type="GO" id="GO:0016757">
    <property type="term" value="F:glycosyltransferase activity"/>
    <property type="evidence" value="ECO:0007669"/>
    <property type="project" value="UniProtKB-KW"/>
</dbReference>
<dbReference type="Pfam" id="PF13692">
    <property type="entry name" value="Glyco_trans_1_4"/>
    <property type="match status" value="1"/>
</dbReference>
<evidence type="ECO:0000259" key="1">
    <source>
        <dbReference type="Pfam" id="PF13439"/>
    </source>
</evidence>
<dbReference type="EC" id="2.4.-.-" evidence="2"/>
<feature type="domain" description="Glycosyltransferase subfamily 4-like N-terminal" evidence="1">
    <location>
        <begin position="11"/>
        <end position="138"/>
    </location>
</feature>